<proteinExistence type="predicted"/>
<dbReference type="EMBL" id="LKAJ01000007">
    <property type="protein sequence ID" value="KRG20997.1"/>
    <property type="molecule type" value="Genomic_DNA"/>
</dbReference>
<dbReference type="Proteomes" id="UP000051497">
    <property type="component" value="Unassembled WGS sequence"/>
</dbReference>
<organism evidence="3">
    <name type="scientific">Candidatus Berkiella aquae</name>
    <dbReference type="NCBI Taxonomy" id="295108"/>
    <lineage>
        <taxon>Bacteria</taxon>
        <taxon>Pseudomonadati</taxon>
        <taxon>Pseudomonadota</taxon>
        <taxon>Gammaproteobacteria</taxon>
        <taxon>Candidatus Berkiellales</taxon>
        <taxon>Candidatus Berkiellaceae</taxon>
        <taxon>Candidatus Berkiella</taxon>
    </lineage>
</organism>
<evidence type="ECO:0000313" key="3">
    <source>
        <dbReference type="EMBL" id="KRG20997.1"/>
    </source>
</evidence>
<dbReference type="PROSITE" id="PS50010">
    <property type="entry name" value="DH_2"/>
    <property type="match status" value="1"/>
</dbReference>
<protein>
    <submittedName>
        <fullName evidence="3">RhoGEF domain protein</fullName>
    </submittedName>
</protein>
<gene>
    <name evidence="4" type="ORF">HT99x_001265</name>
    <name evidence="3" type="ORF">HT99x_01917</name>
</gene>
<dbReference type="OrthoDB" id="5654121at2"/>
<dbReference type="Pfam" id="PF00621">
    <property type="entry name" value="RhoGEF"/>
    <property type="match status" value="1"/>
</dbReference>
<dbReference type="STRING" id="295108.HT99x_01917"/>
<reference evidence="4" key="2">
    <citation type="journal article" date="2016" name="Genome Announc.">
        <title>Draft Genome Sequences of Two Novel Amoeba-Resistant Intranuclear Bacteria, 'Candidatus Berkiella cookevillensis' and 'Candidatus Berkiella aquae'.</title>
        <authorList>
            <person name="Mehari Y.T."/>
            <person name="Arivett B.A."/>
            <person name="Farone A.L."/>
            <person name="Gunderson J.H."/>
            <person name="Farone M.B."/>
        </authorList>
    </citation>
    <scope>NUCLEOTIDE SEQUENCE</scope>
    <source>
        <strain evidence="4">HT99</strain>
    </source>
</reference>
<dbReference type="InterPro" id="IPR000219">
    <property type="entry name" value="DH_dom"/>
</dbReference>
<dbReference type="EMBL" id="LKAJ02000001">
    <property type="protein sequence ID" value="MCS5710049.1"/>
    <property type="molecule type" value="Genomic_DNA"/>
</dbReference>
<feature type="coiled-coil region" evidence="1">
    <location>
        <begin position="307"/>
        <end position="334"/>
    </location>
</feature>
<dbReference type="GO" id="GO:0005085">
    <property type="term" value="F:guanyl-nucleotide exchange factor activity"/>
    <property type="evidence" value="ECO:0007669"/>
    <property type="project" value="InterPro"/>
</dbReference>
<reference evidence="3" key="1">
    <citation type="submission" date="2015-09" db="EMBL/GenBank/DDBJ databases">
        <title>Draft Genome Sequences of Two Novel Amoeba-resistant Intranuclear Bacteria, Candidatus Berkiella cookevillensis and Candidatus Berkiella aquae.</title>
        <authorList>
            <person name="Mehari Y.T."/>
            <person name="Arivett B.A."/>
            <person name="Farone A.L."/>
            <person name="Gunderson J.H."/>
            <person name="Farone M.B."/>
        </authorList>
    </citation>
    <scope>NUCLEOTIDE SEQUENCE [LARGE SCALE GENOMIC DNA]</scope>
    <source>
        <strain evidence="3">HT99</strain>
    </source>
</reference>
<name>A0A0Q9YJZ2_9GAMM</name>
<dbReference type="RefSeq" id="WP_075066539.1">
    <property type="nucleotide sequence ID" value="NZ_LKAJ02000001.1"/>
</dbReference>
<reference evidence="4" key="3">
    <citation type="submission" date="2021-06" db="EMBL/GenBank/DDBJ databases">
        <title>Genomic Description and Analysis of Intracellular Bacteria, Candidatus Berkiella cookevillensis and Candidatus Berkiella aquae.</title>
        <authorList>
            <person name="Kidane D.T."/>
            <person name="Mehari Y.T."/>
            <person name="Rice F.C."/>
            <person name="Arivett B.A."/>
            <person name="Farone A.L."/>
            <person name="Berk S.G."/>
            <person name="Farone M.B."/>
        </authorList>
    </citation>
    <scope>NUCLEOTIDE SEQUENCE</scope>
    <source>
        <strain evidence="4">HT99</strain>
    </source>
</reference>
<dbReference type="SUPFAM" id="SSF48065">
    <property type="entry name" value="DBL homology domain (DH-domain)"/>
    <property type="match status" value="1"/>
</dbReference>
<evidence type="ECO:0000256" key="1">
    <source>
        <dbReference type="SAM" id="Coils"/>
    </source>
</evidence>
<evidence type="ECO:0000313" key="4">
    <source>
        <dbReference type="EMBL" id="MCS5710049.1"/>
    </source>
</evidence>
<keyword evidence="5" id="KW-1185">Reference proteome</keyword>
<dbReference type="InterPro" id="IPR035899">
    <property type="entry name" value="DBL_dom_sf"/>
</dbReference>
<evidence type="ECO:0000259" key="2">
    <source>
        <dbReference type="PROSITE" id="PS50010"/>
    </source>
</evidence>
<feature type="domain" description="DH" evidence="2">
    <location>
        <begin position="32"/>
        <end position="211"/>
    </location>
</feature>
<accession>A0A0Q9YJZ2</accession>
<sequence length="1250" mass="138091">MSKQYGPVPEFPTVGSAAIENVLSHFKLTDTAAENVYRELLTTETTYLHQLFIIGPDEMQTLLNVYDGLSAEELQGAASKEQLEDIFDKLTALRNAQVKMLAVLQQKDPQRWAAEFANLAAVYRDYVTTAGGAVLPLAINTHSAVLNSPHNTNTGNASLNLSSILITPIQRGTRIELLIFDLIKKSPEDQKAQFQPFYESALQVNRSIQEGMVLREVNKERELLKEKMIQASVKPSIKTLGPIVEGLSLSSLSAQEWKSHFAQMSFAKLPKADFAKIQAICAAQKNAMKIKIERAQSTIDLLTGKELITQQNDIKKYQATLAKLEEIEKILTEKMTVDKEKRKAITLAEPVIPKPTKSQMGDVKVKIENAGTENRRAIKSQFRNKSAEFLQSAGLSPSEFTVVETKSALGKTAGFIVKENGQDALFIKVKKSGLTIQPLHAQEGIGSDKLGVINKLAHALNQTATPPEIVSNNSDKIRRLNELAINSNHSLYSLNSEEKKTFNKQLEHHSTGNTAGVFAPIIHVNCAGNTQDQILTKFNAIIAQGLFVPKLIPQPGLPIPYLSGAVVISTEVPLLAIKQYEAALNAGLNPEFTAQAKKKVGDFLRKQLDNNAADFQMTISIPPGTVSISGQQVLARLKKASEDGFVVNLNTQATLELKQHVASLPANDSTLQYDLPTKHSHTAQLVNHLLGMGLLPSDKTLGSHSLQVLMKEDMKLNPLPLVINSGNIQRDFSILKASYEQLRRSAKITDANSKALKEFVKKGSLPIIDLQNFTAKEQIANAKELAQVGIGCTLSNNIVAGIAEGERNIFISSKNAAHARDMFEQYLNLGLIPIIQNRRLVELSASSGDYINIQGDNPKALIERIIHCAKEGLKIQLSPDQKEMMKKYCEKHDVSLPIHGHGWHTIKHNVEVANQLGMMVGPITKLAKATCLREQARAKEHNERLPQIEMLPIQKTQTRFFRSDTKVGNPEKTLTLANELMLSGLPISLHSLEAMKKEIEQKTHKTTWFGLSKTPTNEAIKAQLFLQNNWQKAESNAKLQIELLTGKTSDELRTAADEMSPSPVKLEEKAKPLASVKTVYPKTSNVQRLDSHHRQAPVIRSNMSQTESATVGSVSATPIASQVVTVDTILESFKAIQKQAFEDMQIGYNGRFTNPNRIFTNTKQICDTITGTIKKEAPEKQLEMLREILQQVANGNPARLAGERPSMHIAGIDNTKKPFNDYVIDDSIKKMAKDFAERIPTQAVSHRLQP</sequence>
<evidence type="ECO:0000313" key="5">
    <source>
        <dbReference type="Proteomes" id="UP000051497"/>
    </source>
</evidence>
<dbReference type="PATRIC" id="fig|1590043.3.peg.1955"/>
<dbReference type="AlphaFoldDB" id="A0A0Q9YJZ2"/>
<dbReference type="Gene3D" id="1.20.900.10">
    <property type="entry name" value="Dbl homology (DH) domain"/>
    <property type="match status" value="1"/>
</dbReference>
<comment type="caution">
    <text evidence="3">The sequence shown here is derived from an EMBL/GenBank/DDBJ whole genome shotgun (WGS) entry which is preliminary data.</text>
</comment>
<keyword evidence="1" id="KW-0175">Coiled coil</keyword>